<keyword evidence="2" id="KW-0418">Kinase</keyword>
<reference evidence="3" key="1">
    <citation type="submission" date="2018-08" db="EMBL/GenBank/DDBJ databases">
        <authorList>
            <person name="Im W.T."/>
        </authorList>
    </citation>
    <scope>NUCLEOTIDE SEQUENCE [LARGE SCALE GENOMIC DNA]</scope>
    <source>
        <strain evidence="3">LA-28</strain>
    </source>
</reference>
<comment type="caution">
    <text evidence="2">The sequence shown here is derived from an EMBL/GenBank/DDBJ whole genome shotgun (WGS) entry which is preliminary data.</text>
</comment>
<dbReference type="InterPro" id="IPR027417">
    <property type="entry name" value="P-loop_NTPase"/>
</dbReference>
<evidence type="ECO:0000259" key="1">
    <source>
        <dbReference type="Pfam" id="PF07475"/>
    </source>
</evidence>
<sequence length="155" mass="16447">MADNLHGTAVILGDRGVFIQGRSGTGKTELALELLARVQSCGQFARLVADDQLFTSSAGGKLLMTAPETIVGMVEVRGLGPRSIAVQGKAVIDLVVTLVDPKQAERMPESSFVTLHSVRLPELKLAAHNVHDAASVVLAQLDIGLFDAVYMRQNG</sequence>
<dbReference type="CDD" id="cd01918">
    <property type="entry name" value="HprK_C"/>
    <property type="match status" value="1"/>
</dbReference>
<dbReference type="InterPro" id="IPR011104">
    <property type="entry name" value="Hpr_kin/Pase_C"/>
</dbReference>
<keyword evidence="3" id="KW-1185">Reference proteome</keyword>
<protein>
    <submittedName>
        <fullName evidence="2">HPr kinase/phosphorylase</fullName>
    </submittedName>
</protein>
<name>A0A371XHP8_9HYPH</name>
<dbReference type="Pfam" id="PF07475">
    <property type="entry name" value="Hpr_kinase_C"/>
    <property type="match status" value="1"/>
</dbReference>
<dbReference type="RefSeq" id="WP_116622998.1">
    <property type="nucleotide sequence ID" value="NZ_QURN01000004.1"/>
</dbReference>
<organism evidence="2 3">
    <name type="scientific">Mesorhizobium denitrificans</name>
    <dbReference type="NCBI Taxonomy" id="2294114"/>
    <lineage>
        <taxon>Bacteria</taxon>
        <taxon>Pseudomonadati</taxon>
        <taxon>Pseudomonadota</taxon>
        <taxon>Alphaproteobacteria</taxon>
        <taxon>Hyphomicrobiales</taxon>
        <taxon>Phyllobacteriaceae</taxon>
        <taxon>Mesorhizobium</taxon>
    </lineage>
</organism>
<dbReference type="Proteomes" id="UP000262379">
    <property type="component" value="Unassembled WGS sequence"/>
</dbReference>
<dbReference type="SUPFAM" id="SSF53795">
    <property type="entry name" value="PEP carboxykinase-like"/>
    <property type="match status" value="1"/>
</dbReference>
<dbReference type="GO" id="GO:0005524">
    <property type="term" value="F:ATP binding"/>
    <property type="evidence" value="ECO:0007669"/>
    <property type="project" value="InterPro"/>
</dbReference>
<accession>A0A371XHP8</accession>
<dbReference type="GO" id="GO:0000155">
    <property type="term" value="F:phosphorelay sensor kinase activity"/>
    <property type="evidence" value="ECO:0007669"/>
    <property type="project" value="InterPro"/>
</dbReference>
<keyword evidence="2" id="KW-0808">Transferase</keyword>
<dbReference type="AlphaFoldDB" id="A0A371XHP8"/>
<dbReference type="Gene3D" id="3.40.50.300">
    <property type="entry name" value="P-loop containing nucleotide triphosphate hydrolases"/>
    <property type="match status" value="1"/>
</dbReference>
<feature type="domain" description="HPr kinase/phosphorylase C-terminal" evidence="1">
    <location>
        <begin position="4"/>
        <end position="137"/>
    </location>
</feature>
<dbReference type="GO" id="GO:0006109">
    <property type="term" value="P:regulation of carbohydrate metabolic process"/>
    <property type="evidence" value="ECO:0007669"/>
    <property type="project" value="InterPro"/>
</dbReference>
<gene>
    <name evidence="2" type="ORF">DY251_06240</name>
</gene>
<evidence type="ECO:0000313" key="2">
    <source>
        <dbReference type="EMBL" id="RFC68564.1"/>
    </source>
</evidence>
<proteinExistence type="predicted"/>
<evidence type="ECO:0000313" key="3">
    <source>
        <dbReference type="Proteomes" id="UP000262379"/>
    </source>
</evidence>
<dbReference type="EMBL" id="QURN01000004">
    <property type="protein sequence ID" value="RFC68564.1"/>
    <property type="molecule type" value="Genomic_DNA"/>
</dbReference>